<sequence>MSNIRSSKRLNLGAQLSRSSTKVTSGQASSSSAKGSRNPKSDENASLSRRVLGEIQNVVADRKPAVVETSGSPRKPFSDRNAPVSAGTSRLSGKSKPSASLKVSRLEAIGKSIPSKSTASTSRRELRSPEDSRAKDPITASSSLANTDGADSSQINSAKQRIREAAPSHDELTRLSPGLDSDDLGYFDVSALTQNRTGRVASKTAQRGNRDSESDDKISDVDAIRSNGSSDKENVPPTAAVANARARNRPPTHSLATVLGDRDRPTRSTPVSSQHQAAKKKLPKKTFLDDIFLDESDHSSRADSPGVARRAEVLTESAQQLQEYQDRGVNKVMAWKAAGHDGAFKTQQNAFTPGSDAGSTASWPADDARGRDAAEYRGNHSEMEEESDYQRLDVNDDNMDEFGFLLAERNVRDRRARPQADEQDYDDFEARLADDNDSNVFVDLHTEPPVNTTSDDRRLAESAFGRMSSPASHARDETSSTASSVVVVGLREPGQAEEAEADSDEEDDVGIKFESNVPKGRATRASTRTGTKRKVNAAAQTVEGPSPSSSPPQTRKGNARTAKSSRLTSGIPLKRTEKEEIKMLERLAADSSSSPADSSAPSSSRHDRRHKDKTGSSPAKKLRMDELINELPRSRSKQSNSRANKTGPSKKKSKAGAGATRRGDGKGSARTLTTRTSSRGKAKKIIVSASEEEDEDEDESPYEELPTKRPRRSTKAQAKNSKGKRQAKPKSDVREDWRSAITSSQIHSDDSERTKRLKEFRAAEKYQLAVEDVL</sequence>
<proteinExistence type="predicted"/>
<feature type="compositionally biased region" description="Polar residues" evidence="1">
    <location>
        <begin position="267"/>
        <end position="276"/>
    </location>
</feature>
<feature type="compositionally biased region" description="Basic and acidic residues" evidence="1">
    <location>
        <begin position="366"/>
        <end position="392"/>
    </location>
</feature>
<dbReference type="HOGENOM" id="CLU_354962_0_0_1"/>
<feature type="compositionally biased region" description="Basic and acidic residues" evidence="1">
    <location>
        <begin position="122"/>
        <end position="136"/>
    </location>
</feature>
<dbReference type="GeneID" id="24108884"/>
<feature type="compositionally biased region" description="Basic and acidic residues" evidence="1">
    <location>
        <begin position="574"/>
        <end position="588"/>
    </location>
</feature>
<feature type="compositionally biased region" description="Basic and acidic residues" evidence="1">
    <location>
        <begin position="161"/>
        <end position="173"/>
    </location>
</feature>
<dbReference type="RefSeq" id="XP_012189605.1">
    <property type="nucleotide sequence ID" value="XM_012334215.1"/>
</dbReference>
<keyword evidence="3" id="KW-1185">Reference proteome</keyword>
<feature type="compositionally biased region" description="Low complexity" evidence="1">
    <location>
        <begin position="19"/>
        <end position="36"/>
    </location>
</feature>
<feature type="compositionally biased region" description="Polar residues" evidence="1">
    <location>
        <begin position="198"/>
        <end position="207"/>
    </location>
</feature>
<evidence type="ECO:0000256" key="1">
    <source>
        <dbReference type="SAM" id="MobiDB-lite"/>
    </source>
</evidence>
<feature type="compositionally biased region" description="Basic and acidic residues" evidence="1">
    <location>
        <begin position="729"/>
        <end position="738"/>
    </location>
</feature>
<dbReference type="Proteomes" id="UP000014071">
    <property type="component" value="Unassembled WGS sequence"/>
</dbReference>
<dbReference type="AlphaFoldDB" id="R9P3J0"/>
<dbReference type="OrthoDB" id="2555312at2759"/>
<reference evidence="3" key="1">
    <citation type="journal article" date="2013" name="Genome Announc.">
        <title>Draft genome sequence of the basidiomycetous yeast-like fungus Pseudozyma hubeiensis SY62, which produces an abundant amount of the biosurfactant mannosylerythritol lipids.</title>
        <authorList>
            <person name="Konishi M."/>
            <person name="Hatada Y."/>
            <person name="Horiuchi J."/>
        </authorList>
    </citation>
    <scope>NUCLEOTIDE SEQUENCE [LARGE SCALE GENOMIC DNA]</scope>
    <source>
        <strain evidence="3">SY62</strain>
    </source>
</reference>
<feature type="compositionally biased region" description="Acidic residues" evidence="1">
    <location>
        <begin position="690"/>
        <end position="702"/>
    </location>
</feature>
<feature type="compositionally biased region" description="Low complexity" evidence="1">
    <location>
        <begin position="589"/>
        <end position="603"/>
    </location>
</feature>
<feature type="compositionally biased region" description="Low complexity" evidence="1">
    <location>
        <begin position="235"/>
        <end position="252"/>
    </location>
</feature>
<feature type="compositionally biased region" description="Acidic residues" evidence="1">
    <location>
        <begin position="495"/>
        <end position="508"/>
    </location>
</feature>
<gene>
    <name evidence="2" type="ORF">PHSY_003597</name>
</gene>
<feature type="compositionally biased region" description="Polar residues" evidence="1">
    <location>
        <begin position="346"/>
        <end position="362"/>
    </location>
</feature>
<feature type="compositionally biased region" description="Basic and acidic residues" evidence="1">
    <location>
        <begin position="208"/>
        <end position="223"/>
    </location>
</feature>
<evidence type="ECO:0000313" key="3">
    <source>
        <dbReference type="Proteomes" id="UP000014071"/>
    </source>
</evidence>
<organism evidence="2 3">
    <name type="scientific">Pseudozyma hubeiensis (strain SY62)</name>
    <name type="common">Yeast</name>
    <dbReference type="NCBI Taxonomy" id="1305764"/>
    <lineage>
        <taxon>Eukaryota</taxon>
        <taxon>Fungi</taxon>
        <taxon>Dikarya</taxon>
        <taxon>Basidiomycota</taxon>
        <taxon>Ustilaginomycotina</taxon>
        <taxon>Ustilaginomycetes</taxon>
        <taxon>Ustilaginales</taxon>
        <taxon>Ustilaginaceae</taxon>
        <taxon>Pseudozyma</taxon>
    </lineage>
</organism>
<name>R9P3J0_PSEHS</name>
<dbReference type="EMBL" id="DF238800">
    <property type="protein sequence ID" value="GAC96018.1"/>
    <property type="molecule type" value="Genomic_DNA"/>
</dbReference>
<feature type="region of interest" description="Disordered" evidence="1">
    <location>
        <begin position="346"/>
        <end position="392"/>
    </location>
</feature>
<dbReference type="eggNOG" id="ENOG502T3S1">
    <property type="taxonomic scope" value="Eukaryota"/>
</dbReference>
<evidence type="ECO:0000313" key="2">
    <source>
        <dbReference type="EMBL" id="GAC96018.1"/>
    </source>
</evidence>
<protein>
    <submittedName>
        <fullName evidence="2">Uncharacterized protein</fullName>
    </submittedName>
</protein>
<feature type="compositionally biased region" description="Polar residues" evidence="1">
    <location>
        <begin position="86"/>
        <end position="98"/>
    </location>
</feature>
<feature type="compositionally biased region" description="Low complexity" evidence="1">
    <location>
        <begin position="668"/>
        <end position="677"/>
    </location>
</feature>
<feature type="compositionally biased region" description="Basic and acidic residues" evidence="1">
    <location>
        <begin position="411"/>
        <end position="420"/>
    </location>
</feature>
<feature type="compositionally biased region" description="Polar residues" evidence="1">
    <location>
        <begin position="551"/>
        <end position="568"/>
    </location>
</feature>
<feature type="compositionally biased region" description="Low complexity" evidence="1">
    <location>
        <begin position="519"/>
        <end position="529"/>
    </location>
</feature>
<feature type="region of interest" description="Disordered" evidence="1">
    <location>
        <begin position="411"/>
        <end position="754"/>
    </location>
</feature>
<feature type="region of interest" description="Disordered" evidence="1">
    <location>
        <begin position="1"/>
        <end position="185"/>
    </location>
</feature>
<feature type="region of interest" description="Disordered" evidence="1">
    <location>
        <begin position="198"/>
        <end position="282"/>
    </location>
</feature>
<feature type="compositionally biased region" description="Polar residues" evidence="1">
    <location>
        <begin position="139"/>
        <end position="159"/>
    </location>
</feature>
<accession>R9P3J0</accession>
<feature type="compositionally biased region" description="Low complexity" evidence="1">
    <location>
        <begin position="479"/>
        <end position="488"/>
    </location>
</feature>